<feature type="transmembrane region" description="Helical" evidence="6">
    <location>
        <begin position="403"/>
        <end position="424"/>
    </location>
</feature>
<evidence type="ECO:0000256" key="4">
    <source>
        <dbReference type="ARBA" id="ARBA00022989"/>
    </source>
</evidence>
<feature type="transmembrane region" description="Helical" evidence="6">
    <location>
        <begin position="101"/>
        <end position="120"/>
    </location>
</feature>
<keyword evidence="2" id="KW-1003">Cell membrane</keyword>
<evidence type="ECO:0000256" key="5">
    <source>
        <dbReference type="ARBA" id="ARBA00023136"/>
    </source>
</evidence>
<feature type="transmembrane region" description="Helical" evidence="6">
    <location>
        <begin position="262"/>
        <end position="283"/>
    </location>
</feature>
<dbReference type="InterPro" id="IPR044550">
    <property type="entry name" value="WzxE"/>
</dbReference>
<feature type="transmembrane region" description="Helical" evidence="6">
    <location>
        <begin position="349"/>
        <end position="370"/>
    </location>
</feature>
<feature type="transmembrane region" description="Helical" evidence="6">
    <location>
        <begin position="436"/>
        <end position="454"/>
    </location>
</feature>
<protein>
    <submittedName>
        <fullName evidence="7">O-antigen translocase</fullName>
    </submittedName>
</protein>
<dbReference type="RefSeq" id="WP_311785034.1">
    <property type="nucleotide sequence ID" value="NZ_JALDYY010000001.1"/>
</dbReference>
<dbReference type="InterPro" id="IPR050833">
    <property type="entry name" value="Poly_Biosynth_Transport"/>
</dbReference>
<dbReference type="Proteomes" id="UP001161580">
    <property type="component" value="Unassembled WGS sequence"/>
</dbReference>
<dbReference type="PANTHER" id="PTHR30250">
    <property type="entry name" value="PST FAMILY PREDICTED COLANIC ACID TRANSPORTER"/>
    <property type="match status" value="1"/>
</dbReference>
<organism evidence="7 8">
    <name type="scientific">Ferirhizobium litorale</name>
    <dbReference type="NCBI Taxonomy" id="2927786"/>
    <lineage>
        <taxon>Bacteria</taxon>
        <taxon>Pseudomonadati</taxon>
        <taxon>Pseudomonadota</taxon>
        <taxon>Alphaproteobacteria</taxon>
        <taxon>Hyphomicrobiales</taxon>
        <taxon>Rhizobiaceae</taxon>
        <taxon>Ferirhizobium</taxon>
    </lineage>
</organism>
<dbReference type="GO" id="GO:0005886">
    <property type="term" value="C:plasma membrane"/>
    <property type="evidence" value="ECO:0007669"/>
    <property type="project" value="UniProtKB-SubCell"/>
</dbReference>
<comment type="caution">
    <text evidence="7">The sequence shown here is derived from an EMBL/GenBank/DDBJ whole genome shotgun (WGS) entry which is preliminary data.</text>
</comment>
<dbReference type="EMBL" id="JALDYZ010000001">
    <property type="protein sequence ID" value="MDI7920874.1"/>
    <property type="molecule type" value="Genomic_DNA"/>
</dbReference>
<keyword evidence="3 6" id="KW-0812">Transmembrane</keyword>
<proteinExistence type="predicted"/>
<sequence length="502" mass="54370">MDIPASPANKRSYTQILKSTALIGGSSVINVGFSIIRNKAMALLLGPEGIGLMGLYMSTADIAQTIAGMGVNPSGVRQIAAATGSNDAEQIARTAMVLRRVSVLLGLVGALLLFIFAAPIGRFTFGDTKHTAGMMLLSLAIFFQIIAGGQSALIQGMREISSLARMNVLGAFYSTVISIPLIYFFGADGVVASLVAVAAAMFVTSWWYSRNIRIRSVPLSLRQFRTETVSLLRLGLIFMISGVLTFGSAYAIRIIVLNENGFHAAGLYQAAWALGGLYAGFVLQAMGTDFYPRLTAVANDDDECNRLINEQTQVSILLAGPGLLATLTLAPLVLRIFYSPEFYAATDLLRWICLGMMLRIVAWPIGFIVLAKGAEKIFFWTEVAATVVHVGLAWLLVKNFGTVGAGAAFFGLYAWHSILIYWIARRMSGFRWSADNRRLVMIFLPLAGVVYAAFQFLPFWQAIALGCVATMATGLFSLRMLVTLIPPENLPAPIRSMVARFV</sequence>
<feature type="transmembrane region" description="Helical" evidence="6">
    <location>
        <begin position="316"/>
        <end position="337"/>
    </location>
</feature>
<feature type="transmembrane region" description="Helical" evidence="6">
    <location>
        <begin position="377"/>
        <end position="397"/>
    </location>
</feature>
<evidence type="ECO:0000256" key="3">
    <source>
        <dbReference type="ARBA" id="ARBA00022692"/>
    </source>
</evidence>
<evidence type="ECO:0000256" key="1">
    <source>
        <dbReference type="ARBA" id="ARBA00004651"/>
    </source>
</evidence>
<dbReference type="PANTHER" id="PTHR30250:SF11">
    <property type="entry name" value="O-ANTIGEN TRANSPORTER-RELATED"/>
    <property type="match status" value="1"/>
</dbReference>
<evidence type="ECO:0000313" key="8">
    <source>
        <dbReference type="Proteomes" id="UP001161580"/>
    </source>
</evidence>
<feature type="transmembrane region" description="Helical" evidence="6">
    <location>
        <begin position="460"/>
        <end position="482"/>
    </location>
</feature>
<accession>A0AAE3TZD5</accession>
<evidence type="ECO:0000313" key="7">
    <source>
        <dbReference type="EMBL" id="MDI7920874.1"/>
    </source>
</evidence>
<comment type="subcellular location">
    <subcellularLocation>
        <location evidence="1">Cell membrane</location>
        <topology evidence="1">Multi-pass membrane protein</topology>
    </subcellularLocation>
</comment>
<feature type="transmembrane region" description="Helical" evidence="6">
    <location>
        <begin position="166"/>
        <end position="185"/>
    </location>
</feature>
<gene>
    <name evidence="7" type="ORF">MRS75_02105</name>
</gene>
<keyword evidence="5 6" id="KW-0472">Membrane</keyword>
<feature type="transmembrane region" description="Helical" evidence="6">
    <location>
        <begin position="191"/>
        <end position="209"/>
    </location>
</feature>
<dbReference type="CDD" id="cd13125">
    <property type="entry name" value="MATE_like_10"/>
    <property type="match status" value="1"/>
</dbReference>
<dbReference type="GO" id="GO:0009246">
    <property type="term" value="P:enterobacterial common antigen biosynthetic process"/>
    <property type="evidence" value="ECO:0007669"/>
    <property type="project" value="InterPro"/>
</dbReference>
<reference evidence="7" key="1">
    <citation type="submission" date="2022-03" db="EMBL/GenBank/DDBJ databases">
        <title>Fererhizobium litorale gen. nov., sp. nov., isolated from sandy sediments of the Sea of Japan seashore.</title>
        <authorList>
            <person name="Romanenko L."/>
            <person name="Kurilenko V."/>
            <person name="Otstavnykh N."/>
            <person name="Svetashev V."/>
            <person name="Tekutyeva L."/>
            <person name="Isaeva M."/>
            <person name="Mikhailov V."/>
        </authorList>
    </citation>
    <scope>NUCLEOTIDE SEQUENCE</scope>
    <source>
        <strain evidence="7">KMM 9576</strain>
    </source>
</reference>
<dbReference type="AlphaFoldDB" id="A0AAE3TZD5"/>
<name>A0AAE3TZD5_9HYPH</name>
<evidence type="ECO:0000256" key="2">
    <source>
        <dbReference type="ARBA" id="ARBA00022475"/>
    </source>
</evidence>
<evidence type="ECO:0000256" key="6">
    <source>
        <dbReference type="SAM" id="Phobius"/>
    </source>
</evidence>
<feature type="transmembrane region" description="Helical" evidence="6">
    <location>
        <begin position="132"/>
        <end position="154"/>
    </location>
</feature>
<feature type="transmembrane region" description="Helical" evidence="6">
    <location>
        <begin position="230"/>
        <end position="256"/>
    </location>
</feature>
<keyword evidence="4 6" id="KW-1133">Transmembrane helix</keyword>
<keyword evidence="8" id="KW-1185">Reference proteome</keyword>
<dbReference type="Pfam" id="PF13440">
    <property type="entry name" value="Polysacc_synt_3"/>
    <property type="match status" value="1"/>
</dbReference>